<gene>
    <name evidence="1" type="ORF">SINV_03742</name>
</gene>
<dbReference type="HOGENOM" id="CLU_1476964_0_0_1"/>
<feature type="non-terminal residue" evidence="1">
    <location>
        <position position="172"/>
    </location>
</feature>
<accession>E9IR08</accession>
<reference evidence="1" key="1">
    <citation type="journal article" date="2011" name="Proc. Natl. Acad. Sci. U.S.A.">
        <title>The genome of the fire ant Solenopsis invicta.</title>
        <authorList>
            <person name="Wurm Y."/>
            <person name="Wang J."/>
            <person name="Riba-Grognuz O."/>
            <person name="Corona M."/>
            <person name="Nygaard S."/>
            <person name="Hunt B.G."/>
            <person name="Ingram K.K."/>
            <person name="Falquet L."/>
            <person name="Nipitwattanaphon M."/>
            <person name="Gotzek D."/>
            <person name="Dijkstra M.B."/>
            <person name="Oettler J."/>
            <person name="Comtesse F."/>
            <person name="Shih C.J."/>
            <person name="Wu W.J."/>
            <person name="Yang C.C."/>
            <person name="Thomas J."/>
            <person name="Beaudoing E."/>
            <person name="Pradervand S."/>
            <person name="Flegel V."/>
            <person name="Cook E.D."/>
            <person name="Fabbretti R."/>
            <person name="Stockinger H."/>
            <person name="Long L."/>
            <person name="Farmerie W.G."/>
            <person name="Oakey J."/>
            <person name="Boomsma J.J."/>
            <person name="Pamilo P."/>
            <person name="Yi S.V."/>
            <person name="Heinze J."/>
            <person name="Goodisman M.A."/>
            <person name="Farinelli L."/>
            <person name="Harshman K."/>
            <person name="Hulo N."/>
            <person name="Cerutti L."/>
            <person name="Xenarios I."/>
            <person name="Shoemaker D."/>
            <person name="Keller L."/>
        </authorList>
    </citation>
    <scope>NUCLEOTIDE SEQUENCE [LARGE SCALE GENOMIC DNA]</scope>
</reference>
<dbReference type="AlphaFoldDB" id="E9IR08"/>
<dbReference type="OMA" id="DANFIWA"/>
<organism>
    <name type="scientific">Solenopsis invicta</name>
    <name type="common">Red imported fire ant</name>
    <name type="synonym">Solenopsis wagneri</name>
    <dbReference type="NCBI Taxonomy" id="13686"/>
    <lineage>
        <taxon>Eukaryota</taxon>
        <taxon>Metazoa</taxon>
        <taxon>Ecdysozoa</taxon>
        <taxon>Arthropoda</taxon>
        <taxon>Hexapoda</taxon>
        <taxon>Insecta</taxon>
        <taxon>Pterygota</taxon>
        <taxon>Neoptera</taxon>
        <taxon>Endopterygota</taxon>
        <taxon>Hymenoptera</taxon>
        <taxon>Apocrita</taxon>
        <taxon>Aculeata</taxon>
        <taxon>Formicoidea</taxon>
        <taxon>Formicidae</taxon>
        <taxon>Myrmicinae</taxon>
        <taxon>Solenopsis</taxon>
    </lineage>
</organism>
<protein>
    <submittedName>
        <fullName evidence="1">Uncharacterized protein</fullName>
    </submittedName>
</protein>
<dbReference type="EMBL" id="GL765009">
    <property type="protein sequence ID" value="EFZ16995.1"/>
    <property type="molecule type" value="Genomic_DNA"/>
</dbReference>
<name>E9IR08_SOLIN</name>
<sequence>MSETWLKPPALDDLARLSGYSLLRVDRVSKGGGGIGVYVCDGLSADVLATSRPTAASLSTCSCVFRQLDGGRSFWLSSIGLSSWSNRLHIIPYFDTHHTATSHSRIDHCLVSNRSFALSYHQHHALFFLSCHDLIEVTLNCNFNRLPPRVISARNLSGINLEMLSDCLISLD</sequence>
<evidence type="ECO:0000313" key="1">
    <source>
        <dbReference type="EMBL" id="EFZ16995.1"/>
    </source>
</evidence>
<proteinExistence type="predicted"/>